<dbReference type="EMBL" id="JAPNOA010000016">
    <property type="protein sequence ID" value="MCY0964224.1"/>
    <property type="molecule type" value="Genomic_DNA"/>
</dbReference>
<proteinExistence type="inferred from homology"/>
<evidence type="ECO:0000256" key="3">
    <source>
        <dbReference type="ARBA" id="ARBA00022618"/>
    </source>
</evidence>
<accession>A0A9X3IRV3</accession>
<dbReference type="FunFam" id="3.30.1070.10:FF:000001">
    <property type="entry name" value="Cell division topological specificity factor"/>
    <property type="match status" value="1"/>
</dbReference>
<name>A0A9X3IRV3_9GAMM</name>
<evidence type="ECO:0000256" key="1">
    <source>
        <dbReference type="ARBA" id="ARBA00008168"/>
    </source>
</evidence>
<protein>
    <recommendedName>
        <fullName evidence="2 6">Cell division topological specificity factor</fullName>
    </recommendedName>
</protein>
<dbReference type="GO" id="GO:0042802">
    <property type="term" value="F:identical protein binding"/>
    <property type="evidence" value="ECO:0007669"/>
    <property type="project" value="UniProtKB-ARBA"/>
</dbReference>
<dbReference type="Gene3D" id="3.30.1070.10">
    <property type="entry name" value="Cell division topological specificity factor MinE"/>
    <property type="match status" value="1"/>
</dbReference>
<dbReference type="InterPro" id="IPR005527">
    <property type="entry name" value="MinE"/>
</dbReference>
<dbReference type="Pfam" id="PF03776">
    <property type="entry name" value="MinE"/>
    <property type="match status" value="1"/>
</dbReference>
<evidence type="ECO:0000256" key="5">
    <source>
        <dbReference type="ARBA" id="ARBA00025265"/>
    </source>
</evidence>
<keyword evidence="4 6" id="KW-0131">Cell cycle</keyword>
<comment type="similarity">
    <text evidence="1 6">Belongs to the MinE family.</text>
</comment>
<dbReference type="SUPFAM" id="SSF55229">
    <property type="entry name" value="Cell division protein MinE topological specificity domain"/>
    <property type="match status" value="1"/>
</dbReference>
<evidence type="ECO:0000256" key="2">
    <source>
        <dbReference type="ARBA" id="ARBA00020112"/>
    </source>
</evidence>
<dbReference type="GO" id="GO:0032955">
    <property type="term" value="P:regulation of division septum assembly"/>
    <property type="evidence" value="ECO:0007669"/>
    <property type="project" value="InterPro"/>
</dbReference>
<dbReference type="InterPro" id="IPR036707">
    <property type="entry name" value="MinE_sf"/>
</dbReference>
<keyword evidence="3 6" id="KW-0132">Cell division</keyword>
<dbReference type="AlphaFoldDB" id="A0A9X3IRV3"/>
<organism evidence="7 8">
    <name type="scientific">Parathalassolituus penaei</name>
    <dbReference type="NCBI Taxonomy" id="2997323"/>
    <lineage>
        <taxon>Bacteria</taxon>
        <taxon>Pseudomonadati</taxon>
        <taxon>Pseudomonadota</taxon>
        <taxon>Gammaproteobacteria</taxon>
        <taxon>Oceanospirillales</taxon>
        <taxon>Oceanospirillaceae</taxon>
        <taxon>Parathalassolituus</taxon>
    </lineage>
</organism>
<comment type="caution">
    <text evidence="7">The sequence shown here is derived from an EMBL/GenBank/DDBJ whole genome shotgun (WGS) entry which is preliminary data.</text>
</comment>
<evidence type="ECO:0000313" key="7">
    <source>
        <dbReference type="EMBL" id="MCY0964224.1"/>
    </source>
</evidence>
<evidence type="ECO:0000256" key="6">
    <source>
        <dbReference type="HAMAP-Rule" id="MF_00262"/>
    </source>
</evidence>
<gene>
    <name evidence="6 7" type="primary">minE</name>
    <name evidence="7" type="ORF">OUO13_03425</name>
</gene>
<reference evidence="7" key="1">
    <citation type="submission" date="2022-11" db="EMBL/GenBank/DDBJ databases">
        <title>Parathalassolutuus dongxingensis gen. nov., sp. nov., a novel member of family Oceanospirillaceae isolated from a coastal shrimp pond in Guangxi, China.</title>
        <authorList>
            <person name="Chen H."/>
        </authorList>
    </citation>
    <scope>NUCLEOTIDE SEQUENCE</scope>
    <source>
        <strain evidence="7">G-43</strain>
    </source>
</reference>
<dbReference type="HAMAP" id="MF_00262">
    <property type="entry name" value="MinE"/>
    <property type="match status" value="1"/>
</dbReference>
<evidence type="ECO:0000256" key="4">
    <source>
        <dbReference type="ARBA" id="ARBA00023306"/>
    </source>
</evidence>
<dbReference type="RefSeq" id="WP_283172442.1">
    <property type="nucleotide sequence ID" value="NZ_JAPNOA010000016.1"/>
</dbReference>
<keyword evidence="8" id="KW-1185">Reference proteome</keyword>
<comment type="function">
    <text evidence="5 6">Prevents the cell division inhibition by proteins MinC and MinD at internal division sites while permitting inhibition at polar sites. This ensures cell division at the proper site by restricting the formation of a division septum at the midpoint of the long axis of the cell.</text>
</comment>
<dbReference type="NCBIfam" id="NF001422">
    <property type="entry name" value="PRK00296.1"/>
    <property type="match status" value="1"/>
</dbReference>
<dbReference type="Proteomes" id="UP001150830">
    <property type="component" value="Unassembled WGS sequence"/>
</dbReference>
<sequence>MSLMDFFRRDQKNSAAIAKERLRVLVAHDRLRNNGPDYLPQLQRDILEVIRKYVEIGDDDVVVNLENQGQTSILELNVTLPDQKP</sequence>
<dbReference type="NCBIfam" id="TIGR01215">
    <property type="entry name" value="minE"/>
    <property type="match status" value="1"/>
</dbReference>
<evidence type="ECO:0000313" key="8">
    <source>
        <dbReference type="Proteomes" id="UP001150830"/>
    </source>
</evidence>
<dbReference type="GO" id="GO:0051301">
    <property type="term" value="P:cell division"/>
    <property type="evidence" value="ECO:0007669"/>
    <property type="project" value="UniProtKB-KW"/>
</dbReference>